<evidence type="ECO:0000259" key="4">
    <source>
        <dbReference type="Pfam" id="PF17289"/>
    </source>
</evidence>
<dbReference type="Gene3D" id="3.40.50.300">
    <property type="entry name" value="P-loop containing nucleotide triphosphate hydrolases"/>
    <property type="match status" value="1"/>
</dbReference>
<accession>A0A0H3AAB1</accession>
<evidence type="ECO:0000256" key="1">
    <source>
        <dbReference type="ARBA" id="ARBA00022612"/>
    </source>
</evidence>
<dbReference type="InterPro" id="IPR027417">
    <property type="entry name" value="P-loop_NTPase"/>
</dbReference>
<evidence type="ECO:0000313" key="6">
    <source>
        <dbReference type="Proteomes" id="UP000009173"/>
    </source>
</evidence>
<evidence type="ECO:0000259" key="3">
    <source>
        <dbReference type="Pfam" id="PF06056"/>
    </source>
</evidence>
<dbReference type="KEGG" id="dvl:Dvul_1472"/>
<dbReference type="Gene3D" id="3.30.420.240">
    <property type="match status" value="1"/>
</dbReference>
<dbReference type="RefSeq" id="WP_011792287.1">
    <property type="nucleotide sequence ID" value="NC_008751.1"/>
</dbReference>
<dbReference type="Pfam" id="PF17289">
    <property type="entry name" value="Terminase_6C"/>
    <property type="match status" value="1"/>
</dbReference>
<dbReference type="HOGENOM" id="CLU_020362_2_1_7"/>
<dbReference type="InterPro" id="IPR010332">
    <property type="entry name" value="ATPase_terminase-su_N"/>
</dbReference>
<sequence>MKMHHEEIRQAARSLYLKRYTPKEIAETLNVPLRTVYHWCATGDWDALLTHEGAEEAVARRLTLLAERDPKTPGEMREVDLLVATLERLQRLRLREGELARQQPAGMAGGAEGACAPSPDGEGPTPSQGERRPRRGRPIKNDVTALTPALFQEKLHARYFDYQRQLRAALTHRNRMLLKARQIGATWYFAQEAFENACLTGDNQIFLSATKAQSQVFRNYIMQIAGEAFDITLSGNPMVLHTAHGKAELHFLSNSSRSAQSYHGHVYIDEFFWITKFKELFKVATGMAAHKRWRRTLFSTPSAITHEAYPLWSGETFQRRFSKPRPWPDTEAMRAGVLCPDTYFRNIITLADAEAGGCDLFDVAQLKLEYTPEEFRQLFGCEFIDDTQGVFRLAQLEACMVDPADWQDVRQGDPHPVGNLPVWGGYDPARSGDDASFAVLLPDLRDGGGIRCIERHKWKGRSYLWQAERIRELAEKYRFAHLGIDTTGPGIGVFEQVQQFCPVATPINYGVQSKAMLVLKAREVIEEGRLQWDAAETDIAHAFMTIRQTTTDRGQITYAATRNATTGHADVAWAIMHALAAEPLARRGASTRCTVAISQ</sequence>
<protein>
    <recommendedName>
        <fullName evidence="7">Terminase, ATPase subunit</fullName>
    </recommendedName>
</protein>
<evidence type="ECO:0000256" key="2">
    <source>
        <dbReference type="SAM" id="MobiDB-lite"/>
    </source>
</evidence>
<gene>
    <name evidence="5" type="ordered locus">Dvul_1472</name>
</gene>
<dbReference type="EMBL" id="CP000527">
    <property type="protein sequence ID" value="ABM28490.1"/>
    <property type="molecule type" value="Genomic_DNA"/>
</dbReference>
<name>A0A0H3AAB1_NITV4</name>
<feature type="domain" description="Terminase large subunit gp17-like C-terminal" evidence="4">
    <location>
        <begin position="424"/>
        <end position="581"/>
    </location>
</feature>
<evidence type="ECO:0000313" key="5">
    <source>
        <dbReference type="EMBL" id="ABM28490.1"/>
    </source>
</evidence>
<feature type="domain" description="Terminase ATPase subunit N-terminal" evidence="3">
    <location>
        <begin position="7"/>
        <end position="63"/>
    </location>
</feature>
<proteinExistence type="predicted"/>
<organism evidence="5 6">
    <name type="scientific">Nitratidesulfovibrio vulgaris (strain DP4)</name>
    <name type="common">Desulfovibrio vulgaris</name>
    <dbReference type="NCBI Taxonomy" id="391774"/>
    <lineage>
        <taxon>Bacteria</taxon>
        <taxon>Pseudomonadati</taxon>
        <taxon>Thermodesulfobacteriota</taxon>
        <taxon>Desulfovibrionia</taxon>
        <taxon>Desulfovibrionales</taxon>
        <taxon>Desulfovibrionaceae</taxon>
        <taxon>Nitratidesulfovibrio</taxon>
    </lineage>
</organism>
<evidence type="ECO:0008006" key="7">
    <source>
        <dbReference type="Google" id="ProtNLM"/>
    </source>
</evidence>
<dbReference type="AlphaFoldDB" id="A0A0H3AAB1"/>
<dbReference type="Pfam" id="PF03237">
    <property type="entry name" value="Terminase_6N"/>
    <property type="match status" value="1"/>
</dbReference>
<keyword evidence="1" id="KW-1188">Viral release from host cell</keyword>
<dbReference type="Proteomes" id="UP000009173">
    <property type="component" value="Chromosome"/>
</dbReference>
<dbReference type="Pfam" id="PF06056">
    <property type="entry name" value="Terminase_5"/>
    <property type="match status" value="1"/>
</dbReference>
<feature type="region of interest" description="Disordered" evidence="2">
    <location>
        <begin position="97"/>
        <end position="139"/>
    </location>
</feature>
<dbReference type="InterPro" id="IPR035421">
    <property type="entry name" value="Terminase_6C"/>
</dbReference>
<reference evidence="6" key="1">
    <citation type="journal article" date="2009" name="Environ. Microbiol.">
        <title>Contribution of mobile genetic elements to Desulfovibrio vulgaris genome plasticity.</title>
        <authorList>
            <person name="Walker C.B."/>
            <person name="Stolyar S."/>
            <person name="Chivian D."/>
            <person name="Pinel N."/>
            <person name="Gabster J.A."/>
            <person name="Dehal P.S."/>
            <person name="He Z."/>
            <person name="Yang Z.K."/>
            <person name="Yen H.C."/>
            <person name="Zhou J."/>
            <person name="Wall J.D."/>
            <person name="Hazen T.C."/>
            <person name="Arkin A.P."/>
            <person name="Stahl D.A."/>
        </authorList>
    </citation>
    <scope>NUCLEOTIDE SEQUENCE [LARGE SCALE GENOMIC DNA]</scope>
    <source>
        <strain evidence="6">DP4</strain>
    </source>
</reference>